<comment type="subcellular location">
    <subcellularLocation>
        <location evidence="1">Membrane</location>
        <topology evidence="1">Multi-pass membrane protein</topology>
    </subcellularLocation>
</comment>
<sequence>MSDTHNSTHCVTPLACMFRGSLLQQSYSIDSSRCAYNKLRISDKSLKMSWRSEFRKMVHEEGAIKKTIITGLAEMMGTSLLVFLGCMGCVSGLGVVPSHLQITLNFGLSVMIVIQCFGHISDAHVNPAITVGSVVLGKKSIPEALVYLLAQTLGAISGYGMLRVVTPTENLTLGGLDDADKLCITDLHPNVSAIQGLLIESLSTSILMLVTCAVWDLRNEKNTDSVPLKFGFTIATLATAFGPYTGCSMNPVRTLGPAVWNNQWSHHWIYWFGPIGGALLSSISYRTIFGVQRSVEEENVPERVALNSVDISQKTELKEQP</sequence>
<dbReference type="Proteomes" id="UP001607303">
    <property type="component" value="Unassembled WGS sequence"/>
</dbReference>
<accession>A0ABD2B469</accession>
<dbReference type="PROSITE" id="PS00221">
    <property type="entry name" value="MIP"/>
    <property type="match status" value="1"/>
</dbReference>
<dbReference type="Gene3D" id="1.20.1080.10">
    <property type="entry name" value="Glycerol uptake facilitator protein"/>
    <property type="match status" value="1"/>
</dbReference>
<feature type="transmembrane region" description="Helical" evidence="8">
    <location>
        <begin position="75"/>
        <end position="96"/>
    </location>
</feature>
<dbReference type="InterPro" id="IPR023271">
    <property type="entry name" value="Aquaporin-like"/>
</dbReference>
<evidence type="ECO:0000256" key="6">
    <source>
        <dbReference type="ARBA" id="ARBA00023136"/>
    </source>
</evidence>
<evidence type="ECO:0000256" key="4">
    <source>
        <dbReference type="ARBA" id="ARBA00022692"/>
    </source>
</evidence>
<evidence type="ECO:0000313" key="10">
    <source>
        <dbReference type="Proteomes" id="UP001607303"/>
    </source>
</evidence>
<keyword evidence="6 8" id="KW-0472">Membrane</keyword>
<name>A0ABD2B469_VESMC</name>
<dbReference type="NCBIfam" id="TIGR00861">
    <property type="entry name" value="MIP"/>
    <property type="match status" value="1"/>
</dbReference>
<dbReference type="InterPro" id="IPR022357">
    <property type="entry name" value="MIP_CS"/>
</dbReference>
<keyword evidence="3 7" id="KW-0813">Transport</keyword>
<comment type="caution">
    <text evidence="9">The sequence shown here is derived from an EMBL/GenBank/DDBJ whole genome shotgun (WGS) entry which is preliminary data.</text>
</comment>
<evidence type="ECO:0000256" key="5">
    <source>
        <dbReference type="ARBA" id="ARBA00022989"/>
    </source>
</evidence>
<dbReference type="GO" id="GO:0016020">
    <property type="term" value="C:membrane"/>
    <property type="evidence" value="ECO:0007669"/>
    <property type="project" value="UniProtKB-SubCell"/>
</dbReference>
<organism evidence="9 10">
    <name type="scientific">Vespula maculifrons</name>
    <name type="common">Eastern yellow jacket</name>
    <name type="synonym">Wasp</name>
    <dbReference type="NCBI Taxonomy" id="7453"/>
    <lineage>
        <taxon>Eukaryota</taxon>
        <taxon>Metazoa</taxon>
        <taxon>Ecdysozoa</taxon>
        <taxon>Arthropoda</taxon>
        <taxon>Hexapoda</taxon>
        <taxon>Insecta</taxon>
        <taxon>Pterygota</taxon>
        <taxon>Neoptera</taxon>
        <taxon>Endopterygota</taxon>
        <taxon>Hymenoptera</taxon>
        <taxon>Apocrita</taxon>
        <taxon>Aculeata</taxon>
        <taxon>Vespoidea</taxon>
        <taxon>Vespidae</taxon>
        <taxon>Vespinae</taxon>
        <taxon>Vespula</taxon>
    </lineage>
</organism>
<dbReference type="CDD" id="cd00333">
    <property type="entry name" value="MIP"/>
    <property type="match status" value="1"/>
</dbReference>
<keyword evidence="10" id="KW-1185">Reference proteome</keyword>
<dbReference type="AlphaFoldDB" id="A0ABD2B469"/>
<dbReference type="InterPro" id="IPR000425">
    <property type="entry name" value="MIP"/>
</dbReference>
<evidence type="ECO:0000313" key="9">
    <source>
        <dbReference type="EMBL" id="KAL2727520.1"/>
    </source>
</evidence>
<keyword evidence="5 8" id="KW-1133">Transmembrane helix</keyword>
<proteinExistence type="inferred from homology"/>
<comment type="similarity">
    <text evidence="2 7">Belongs to the MIP/aquaporin (TC 1.A.8) family.</text>
</comment>
<dbReference type="SUPFAM" id="SSF81338">
    <property type="entry name" value="Aquaporin-like"/>
    <property type="match status" value="1"/>
</dbReference>
<evidence type="ECO:0000256" key="3">
    <source>
        <dbReference type="ARBA" id="ARBA00022448"/>
    </source>
</evidence>
<keyword evidence="4 7" id="KW-0812">Transmembrane</keyword>
<reference evidence="9 10" key="1">
    <citation type="journal article" date="2024" name="Ann. Entomol. Soc. Am.">
        <title>Genomic analyses of the southern and eastern yellowjacket wasps (Hymenoptera: Vespidae) reveal evolutionary signatures of social life.</title>
        <authorList>
            <person name="Catto M.A."/>
            <person name="Caine P.B."/>
            <person name="Orr S.E."/>
            <person name="Hunt B.G."/>
            <person name="Goodisman M.A.D."/>
        </authorList>
    </citation>
    <scope>NUCLEOTIDE SEQUENCE [LARGE SCALE GENOMIC DNA]</scope>
    <source>
        <strain evidence="9">232</strain>
        <tissue evidence="9">Head and thorax</tissue>
    </source>
</reference>
<evidence type="ECO:0000256" key="7">
    <source>
        <dbReference type="RuleBase" id="RU000477"/>
    </source>
</evidence>
<dbReference type="InterPro" id="IPR034294">
    <property type="entry name" value="Aquaporin_transptr"/>
</dbReference>
<protein>
    <submittedName>
        <fullName evidence="9">Aquaporin-like isoform X2</fullName>
    </submittedName>
</protein>
<dbReference type="Pfam" id="PF00230">
    <property type="entry name" value="MIP"/>
    <property type="match status" value="1"/>
</dbReference>
<gene>
    <name evidence="9" type="ORF">V1477_016796</name>
</gene>
<evidence type="ECO:0000256" key="8">
    <source>
        <dbReference type="SAM" id="Phobius"/>
    </source>
</evidence>
<evidence type="ECO:0000256" key="1">
    <source>
        <dbReference type="ARBA" id="ARBA00004141"/>
    </source>
</evidence>
<dbReference type="PRINTS" id="PR00783">
    <property type="entry name" value="MINTRINSICP"/>
</dbReference>
<dbReference type="PANTHER" id="PTHR19139:SF270">
    <property type="entry name" value="ENTOMOGLYCEROPORIN 1-RELATED"/>
    <property type="match status" value="1"/>
</dbReference>
<dbReference type="PANTHER" id="PTHR19139">
    <property type="entry name" value="AQUAPORIN TRANSPORTER"/>
    <property type="match status" value="1"/>
</dbReference>
<dbReference type="EMBL" id="JAYRBN010000100">
    <property type="protein sequence ID" value="KAL2727520.1"/>
    <property type="molecule type" value="Genomic_DNA"/>
</dbReference>
<evidence type="ECO:0000256" key="2">
    <source>
        <dbReference type="ARBA" id="ARBA00006175"/>
    </source>
</evidence>